<dbReference type="GO" id="GO:0008033">
    <property type="term" value="P:tRNA processing"/>
    <property type="evidence" value="ECO:0007669"/>
    <property type="project" value="UniProtKB-KW"/>
</dbReference>
<evidence type="ECO:0000256" key="1">
    <source>
        <dbReference type="ARBA" id="ARBA00013267"/>
    </source>
</evidence>
<evidence type="ECO:0000313" key="8">
    <source>
        <dbReference type="EMBL" id="NVN42191.1"/>
    </source>
</evidence>
<keyword evidence="9" id="KW-1185">Reference proteome</keyword>
<dbReference type="InterPro" id="IPR011063">
    <property type="entry name" value="TilS/TtcA_N"/>
</dbReference>
<dbReference type="PANTHER" id="PTHR43033">
    <property type="entry name" value="TRNA(ILE)-LYSIDINE SYNTHASE-RELATED"/>
    <property type="match status" value="1"/>
</dbReference>
<evidence type="ECO:0000256" key="3">
    <source>
        <dbReference type="ARBA" id="ARBA00022694"/>
    </source>
</evidence>
<proteinExistence type="predicted"/>
<name>A0A850PLH7_9PROT</name>
<evidence type="ECO:0000256" key="6">
    <source>
        <dbReference type="ARBA" id="ARBA00048539"/>
    </source>
</evidence>
<evidence type="ECO:0000259" key="7">
    <source>
        <dbReference type="Pfam" id="PF01171"/>
    </source>
</evidence>
<feature type="non-terminal residue" evidence="8">
    <location>
        <position position="208"/>
    </location>
</feature>
<dbReference type="AlphaFoldDB" id="A0A850PLH7"/>
<dbReference type="SUPFAM" id="SSF52402">
    <property type="entry name" value="Adenine nucleotide alpha hydrolases-like"/>
    <property type="match status" value="1"/>
</dbReference>
<dbReference type="Pfam" id="PF01171">
    <property type="entry name" value="ATP_bind_3"/>
    <property type="match status" value="1"/>
</dbReference>
<evidence type="ECO:0000313" key="9">
    <source>
        <dbReference type="Proteomes" id="UP000585665"/>
    </source>
</evidence>
<dbReference type="GO" id="GO:0005524">
    <property type="term" value="F:ATP binding"/>
    <property type="evidence" value="ECO:0007669"/>
    <property type="project" value="UniProtKB-KW"/>
</dbReference>
<sequence length="208" mass="22273">MEAEAQATPVSDAAFAARIAMLGPWPSEAVPVAIAVSGGADSLCLALLARRWRRNVVGLVVDHGLRATSRAEALLTLDRLAALDIPAQLLSLTNLSPGPGLSARARTARYAALTRACVAVGALDLLLGHHADDQRETARIRTRARSGEDGLACMAASVAGPDIRLVRPLLGFGRHILRARLCAEGQRWVEDPSNRDPRWERARVRADL</sequence>
<keyword evidence="3" id="KW-0819">tRNA processing</keyword>
<dbReference type="NCBIfam" id="TIGR02432">
    <property type="entry name" value="lysidine_TilS_N"/>
    <property type="match status" value="1"/>
</dbReference>
<keyword evidence="4" id="KW-0547">Nucleotide-binding</keyword>
<comment type="caution">
    <text evidence="8">The sequence shown here is derived from an EMBL/GenBank/DDBJ whole genome shotgun (WGS) entry which is preliminary data.</text>
</comment>
<dbReference type="Gene3D" id="3.40.50.620">
    <property type="entry name" value="HUPs"/>
    <property type="match status" value="1"/>
</dbReference>
<feature type="domain" description="tRNA(Ile)-lysidine/2-thiocytidine synthase N-terminal" evidence="7">
    <location>
        <begin position="32"/>
        <end position="206"/>
    </location>
</feature>
<dbReference type="GO" id="GO:0032267">
    <property type="term" value="F:tRNA(Ile)-lysidine synthase activity"/>
    <property type="evidence" value="ECO:0007669"/>
    <property type="project" value="UniProtKB-EC"/>
</dbReference>
<evidence type="ECO:0000256" key="5">
    <source>
        <dbReference type="ARBA" id="ARBA00022840"/>
    </source>
</evidence>
<dbReference type="InterPro" id="IPR012795">
    <property type="entry name" value="tRNA_Ile_lys_synt_N"/>
</dbReference>
<reference evidence="8 9" key="1">
    <citation type="submission" date="2020-06" db="EMBL/GenBank/DDBJ databases">
        <title>Description of novel acetic acid bacteria.</title>
        <authorList>
            <person name="Sombolestani A."/>
        </authorList>
    </citation>
    <scope>NUCLEOTIDE SEQUENCE [LARGE SCALE GENOMIC DNA]</scope>
    <source>
        <strain evidence="8 9">LMG 27010</strain>
    </source>
</reference>
<keyword evidence="2 8" id="KW-0436">Ligase</keyword>
<dbReference type="InterPro" id="IPR012094">
    <property type="entry name" value="tRNA_Ile_lys_synt"/>
</dbReference>
<comment type="catalytic activity">
    <reaction evidence="6">
        <text>cytidine(34) in tRNA(Ile2) + L-lysine + ATP = lysidine(34) in tRNA(Ile2) + AMP + diphosphate + H(+)</text>
        <dbReference type="Rhea" id="RHEA:43744"/>
        <dbReference type="Rhea" id="RHEA-COMP:10625"/>
        <dbReference type="Rhea" id="RHEA-COMP:10670"/>
        <dbReference type="ChEBI" id="CHEBI:15378"/>
        <dbReference type="ChEBI" id="CHEBI:30616"/>
        <dbReference type="ChEBI" id="CHEBI:32551"/>
        <dbReference type="ChEBI" id="CHEBI:33019"/>
        <dbReference type="ChEBI" id="CHEBI:82748"/>
        <dbReference type="ChEBI" id="CHEBI:83665"/>
        <dbReference type="ChEBI" id="CHEBI:456215"/>
        <dbReference type="EC" id="6.3.4.19"/>
    </reaction>
</comment>
<keyword evidence="5" id="KW-0067">ATP-binding</keyword>
<organism evidence="8 9">
    <name type="scientific">Ameyamaea chiangmaiensis</name>
    <dbReference type="NCBI Taxonomy" id="442969"/>
    <lineage>
        <taxon>Bacteria</taxon>
        <taxon>Pseudomonadati</taxon>
        <taxon>Pseudomonadota</taxon>
        <taxon>Alphaproteobacteria</taxon>
        <taxon>Acetobacterales</taxon>
        <taxon>Acetobacteraceae</taxon>
        <taxon>Ameyamaea</taxon>
    </lineage>
</organism>
<dbReference type="CDD" id="cd01992">
    <property type="entry name" value="TilS_N"/>
    <property type="match status" value="1"/>
</dbReference>
<dbReference type="Proteomes" id="UP000585665">
    <property type="component" value="Unassembled WGS sequence"/>
</dbReference>
<accession>A0A850PLH7</accession>
<evidence type="ECO:0000256" key="4">
    <source>
        <dbReference type="ARBA" id="ARBA00022741"/>
    </source>
</evidence>
<evidence type="ECO:0000256" key="2">
    <source>
        <dbReference type="ARBA" id="ARBA00022598"/>
    </source>
</evidence>
<dbReference type="PANTHER" id="PTHR43033:SF5">
    <property type="entry name" value="TRNA(ILE)-LYSIDINE SYNTHETASE"/>
    <property type="match status" value="1"/>
</dbReference>
<dbReference type="InterPro" id="IPR014729">
    <property type="entry name" value="Rossmann-like_a/b/a_fold"/>
</dbReference>
<gene>
    <name evidence="8" type="primary">tilS</name>
    <name evidence="8" type="ORF">HUK82_16725</name>
</gene>
<protein>
    <recommendedName>
        <fullName evidence="1">tRNA(Ile)-lysidine synthetase</fullName>
        <ecNumber evidence="1">6.3.4.19</ecNumber>
    </recommendedName>
</protein>
<dbReference type="EMBL" id="JABXXR010000316">
    <property type="protein sequence ID" value="NVN42191.1"/>
    <property type="molecule type" value="Genomic_DNA"/>
</dbReference>
<dbReference type="EC" id="6.3.4.19" evidence="1"/>